<protein>
    <recommendedName>
        <fullName evidence="3">Fibronectin type-III domain-containing protein</fullName>
    </recommendedName>
</protein>
<comment type="caution">
    <text evidence="1">The sequence shown here is derived from an EMBL/GenBank/DDBJ whole genome shotgun (WGS) entry which is preliminary data.</text>
</comment>
<dbReference type="Proteomes" id="UP000745577">
    <property type="component" value="Unassembled WGS sequence"/>
</dbReference>
<organism evidence="1 2">
    <name type="scientific">Candidatus Dojkabacteria bacterium</name>
    <dbReference type="NCBI Taxonomy" id="2099670"/>
    <lineage>
        <taxon>Bacteria</taxon>
        <taxon>Candidatus Dojkabacteria</taxon>
    </lineage>
</organism>
<reference evidence="1" key="2">
    <citation type="journal article" date="2021" name="Microbiome">
        <title>Successional dynamics and alternative stable states in a saline activated sludge microbial community over 9 years.</title>
        <authorList>
            <person name="Wang Y."/>
            <person name="Ye J."/>
            <person name="Ju F."/>
            <person name="Liu L."/>
            <person name="Boyd J.A."/>
            <person name="Deng Y."/>
            <person name="Parks D.H."/>
            <person name="Jiang X."/>
            <person name="Yin X."/>
            <person name="Woodcroft B.J."/>
            <person name="Tyson G.W."/>
            <person name="Hugenholtz P."/>
            <person name="Polz M.F."/>
            <person name="Zhang T."/>
        </authorList>
    </citation>
    <scope>NUCLEOTIDE SEQUENCE</scope>
    <source>
        <strain evidence="1">HKST-UBA15</strain>
    </source>
</reference>
<proteinExistence type="predicted"/>
<dbReference type="AlphaFoldDB" id="A0A955I859"/>
<dbReference type="InterPro" id="IPR013783">
    <property type="entry name" value="Ig-like_fold"/>
</dbReference>
<sequence>ANGTYTQRSLVDDNLTFNHLVIVNNLRPSSVYHFRVVSADSAGNESTGKNVVTITAQVSENPLDIIISRLTEVFGFIR</sequence>
<dbReference type="Gene3D" id="2.60.40.10">
    <property type="entry name" value="Immunoglobulins"/>
    <property type="match status" value="1"/>
</dbReference>
<feature type="non-terminal residue" evidence="1">
    <location>
        <position position="1"/>
    </location>
</feature>
<evidence type="ECO:0000313" key="1">
    <source>
        <dbReference type="EMBL" id="MCA9380347.1"/>
    </source>
</evidence>
<evidence type="ECO:0008006" key="3">
    <source>
        <dbReference type="Google" id="ProtNLM"/>
    </source>
</evidence>
<gene>
    <name evidence="1" type="ORF">KC675_04175</name>
</gene>
<name>A0A955I859_9BACT</name>
<evidence type="ECO:0000313" key="2">
    <source>
        <dbReference type="Proteomes" id="UP000745577"/>
    </source>
</evidence>
<dbReference type="EMBL" id="JAGQLL010000053">
    <property type="protein sequence ID" value="MCA9380347.1"/>
    <property type="molecule type" value="Genomic_DNA"/>
</dbReference>
<reference evidence="1" key="1">
    <citation type="submission" date="2020-04" db="EMBL/GenBank/DDBJ databases">
        <authorList>
            <person name="Zhang T."/>
        </authorList>
    </citation>
    <scope>NUCLEOTIDE SEQUENCE</scope>
    <source>
        <strain evidence="1">HKST-UBA15</strain>
    </source>
</reference>
<accession>A0A955I859</accession>